<evidence type="ECO:0000313" key="3">
    <source>
        <dbReference type="Proteomes" id="UP000784294"/>
    </source>
</evidence>
<reference evidence="2" key="1">
    <citation type="submission" date="2018-11" db="EMBL/GenBank/DDBJ databases">
        <authorList>
            <consortium name="Pathogen Informatics"/>
        </authorList>
    </citation>
    <scope>NUCLEOTIDE SEQUENCE</scope>
</reference>
<comment type="caution">
    <text evidence="2">The sequence shown here is derived from an EMBL/GenBank/DDBJ whole genome shotgun (WGS) entry which is preliminary data.</text>
</comment>
<organism evidence="2 3">
    <name type="scientific">Protopolystoma xenopodis</name>
    <dbReference type="NCBI Taxonomy" id="117903"/>
    <lineage>
        <taxon>Eukaryota</taxon>
        <taxon>Metazoa</taxon>
        <taxon>Spiralia</taxon>
        <taxon>Lophotrochozoa</taxon>
        <taxon>Platyhelminthes</taxon>
        <taxon>Monogenea</taxon>
        <taxon>Polyopisthocotylea</taxon>
        <taxon>Polystomatidea</taxon>
        <taxon>Polystomatidae</taxon>
        <taxon>Protopolystoma</taxon>
    </lineage>
</organism>
<evidence type="ECO:0000256" key="1">
    <source>
        <dbReference type="SAM" id="SignalP"/>
    </source>
</evidence>
<dbReference type="EMBL" id="CAAALY010037821">
    <property type="protein sequence ID" value="VEL18620.1"/>
    <property type="molecule type" value="Genomic_DNA"/>
</dbReference>
<feature type="signal peptide" evidence="1">
    <location>
        <begin position="1"/>
        <end position="18"/>
    </location>
</feature>
<keyword evidence="1" id="KW-0732">Signal</keyword>
<keyword evidence="3" id="KW-1185">Reference proteome</keyword>
<evidence type="ECO:0008006" key="4">
    <source>
        <dbReference type="Google" id="ProtNLM"/>
    </source>
</evidence>
<feature type="chain" id="PRO_5018667966" description="Secreted protein" evidence="1">
    <location>
        <begin position="19"/>
        <end position="79"/>
    </location>
</feature>
<proteinExistence type="predicted"/>
<gene>
    <name evidence="2" type="ORF">PXEA_LOCUS12060</name>
</gene>
<evidence type="ECO:0000313" key="2">
    <source>
        <dbReference type="EMBL" id="VEL18620.1"/>
    </source>
</evidence>
<accession>A0A3S4ZSD9</accession>
<protein>
    <recommendedName>
        <fullName evidence="4">Secreted protein</fullName>
    </recommendedName>
</protein>
<dbReference type="AlphaFoldDB" id="A0A3S4ZSD9"/>
<dbReference type="Proteomes" id="UP000784294">
    <property type="component" value="Unassembled WGS sequence"/>
</dbReference>
<sequence>MTASPLLLLAWHTASQRAWPHGEAHLDPVIYCILANLQSTGQSHRFSPRRAQLPCHVNRPSGLADITADRKSGPTFAQP</sequence>
<name>A0A3S4ZSD9_9PLAT</name>